<sequence>MTVCRRLQIDPHLLPCTKLKSKWIKDFNINLATLNLLEEKVGRTLEQIGTGDCFLNITPVAQTLRLTINKWDLLKLRSFCRLQKPTETADLNKEELMGPQTDRTLTEQGITNYNKTRHKPSRLDKAIQEEEKVRKSRQKNQRQPHSHY</sequence>
<reference evidence="2" key="1">
    <citation type="submission" date="2022-06" db="EMBL/GenBank/DDBJ databases">
        <authorList>
            <person name="Andreotti S."/>
            <person name="Wyler E."/>
        </authorList>
    </citation>
    <scope>NUCLEOTIDE SEQUENCE</scope>
</reference>
<gene>
    <name evidence="2" type="primary">LOC102547344</name>
    <name evidence="2" type="ORF">PHOROB_LOCUS15798</name>
</gene>
<dbReference type="EMBL" id="CALSGD010001587">
    <property type="protein sequence ID" value="CAH7296619.1"/>
    <property type="molecule type" value="Genomic_DNA"/>
</dbReference>
<name>A0AAV0A8I6_PHORO</name>
<evidence type="ECO:0000313" key="2">
    <source>
        <dbReference type="EMBL" id="CAH7296619.1"/>
    </source>
</evidence>
<organism evidence="2 3">
    <name type="scientific">Phodopus roborovskii</name>
    <name type="common">Roborovski's desert hamster</name>
    <name type="synonym">Cricetulus roborovskii</name>
    <dbReference type="NCBI Taxonomy" id="109678"/>
    <lineage>
        <taxon>Eukaryota</taxon>
        <taxon>Metazoa</taxon>
        <taxon>Chordata</taxon>
        <taxon>Craniata</taxon>
        <taxon>Vertebrata</taxon>
        <taxon>Euteleostomi</taxon>
        <taxon>Mammalia</taxon>
        <taxon>Eutheria</taxon>
        <taxon>Euarchontoglires</taxon>
        <taxon>Glires</taxon>
        <taxon>Rodentia</taxon>
        <taxon>Myomorpha</taxon>
        <taxon>Muroidea</taxon>
        <taxon>Cricetidae</taxon>
        <taxon>Cricetinae</taxon>
        <taxon>Phodopus</taxon>
    </lineage>
</organism>
<proteinExistence type="predicted"/>
<feature type="region of interest" description="Disordered" evidence="1">
    <location>
        <begin position="90"/>
        <end position="148"/>
    </location>
</feature>
<evidence type="ECO:0000313" key="3">
    <source>
        <dbReference type="Proteomes" id="UP001152836"/>
    </source>
</evidence>
<dbReference type="AlphaFoldDB" id="A0AAV0A8I6"/>
<dbReference type="Proteomes" id="UP001152836">
    <property type="component" value="Unassembled WGS sequence"/>
</dbReference>
<keyword evidence="3" id="KW-1185">Reference proteome</keyword>
<feature type="compositionally biased region" description="Basic residues" evidence="1">
    <location>
        <begin position="134"/>
        <end position="148"/>
    </location>
</feature>
<comment type="caution">
    <text evidence="2">The sequence shown here is derived from an EMBL/GenBank/DDBJ whole genome shotgun (WGS) entry which is preliminary data.</text>
</comment>
<feature type="compositionally biased region" description="Basic and acidic residues" evidence="1">
    <location>
        <begin position="121"/>
        <end position="133"/>
    </location>
</feature>
<feature type="compositionally biased region" description="Polar residues" evidence="1">
    <location>
        <begin position="101"/>
        <end position="114"/>
    </location>
</feature>
<protein>
    <submittedName>
        <fullName evidence="2">LOC102547344 protein</fullName>
    </submittedName>
</protein>
<evidence type="ECO:0000256" key="1">
    <source>
        <dbReference type="SAM" id="MobiDB-lite"/>
    </source>
</evidence>
<accession>A0AAV0A8I6</accession>